<reference evidence="14" key="1">
    <citation type="submission" date="2020-11" db="EMBL/GenBank/DDBJ databases">
        <title>Azospira restricta DSM 18626 genome sequence.</title>
        <authorList>
            <person name="Moe W.M."/>
        </authorList>
    </citation>
    <scope>NUCLEOTIDE SEQUENCE</scope>
    <source>
        <strain evidence="14">DSM 18626</strain>
    </source>
</reference>
<evidence type="ECO:0000256" key="10">
    <source>
        <dbReference type="ARBA" id="ARBA00075110"/>
    </source>
</evidence>
<dbReference type="NCBIfam" id="NF006444">
    <property type="entry name" value="PRK08762.1"/>
    <property type="match status" value="1"/>
</dbReference>
<sequence length="491" mass="51895">MADAETLRAGVPVTVRIPTPLRGFTGGADSVTVSAATVGEALAALGDAHPGILERVLGADGEPRQFVNLYLGADDVRRRQGLATPLAAGEVLAIIPAVAGGAPRAREQRLQELRQTVPQLTPAEALALQAQGALLVDVREADEIAQGSALGALPLGRGFLELKIEEAVPDYEKPLVTMCAGGVRSLFAAESLLRLGYRRVYSLAGGFARWKAEGLPWAMPSALSRDERERYSRHLAIPEVGEAGQAKLLASRVLLVGAGGLGCPAALYLAAAGVGTLGLVDDDRVDRSNLQRQVLHGDGRVGQLKVDSARASLAALNPAVRIDTWAERLTRDNVERIFAGYDVIVDGSDNFPTRYLVNDACVRLGLPNVHGSVYRFEGQVSVFWPAYGKRRGPCYRCLYPAPPPPELAPSCAEAGVLGVLPGVVGLLEAVETIKLLLDLGDPLVGRLLCYDALAGRFSEYALAADPHCAYCGEGKAFPGYADYAGFCRAAA</sequence>
<dbReference type="Pfam" id="PF00899">
    <property type="entry name" value="ThiF"/>
    <property type="match status" value="1"/>
</dbReference>
<dbReference type="InterPro" id="IPR003749">
    <property type="entry name" value="ThiS/MoaD-like"/>
</dbReference>
<dbReference type="EMBL" id="CP064781">
    <property type="protein sequence ID" value="QRJ64372.1"/>
    <property type="molecule type" value="Genomic_DNA"/>
</dbReference>
<organism evidence="14 15">
    <name type="scientific">Azospira restricta</name>
    <dbReference type="NCBI Taxonomy" id="404405"/>
    <lineage>
        <taxon>Bacteria</taxon>
        <taxon>Pseudomonadati</taxon>
        <taxon>Pseudomonadota</taxon>
        <taxon>Betaproteobacteria</taxon>
        <taxon>Rhodocyclales</taxon>
        <taxon>Rhodocyclaceae</taxon>
        <taxon>Azospira</taxon>
    </lineage>
</organism>
<keyword evidence="2" id="KW-0808">Transferase</keyword>
<feature type="domain" description="Rhodanese" evidence="13">
    <location>
        <begin position="129"/>
        <end position="219"/>
    </location>
</feature>
<evidence type="ECO:0000256" key="9">
    <source>
        <dbReference type="ARBA" id="ARBA00073635"/>
    </source>
</evidence>
<dbReference type="Gene3D" id="3.10.20.30">
    <property type="match status" value="1"/>
</dbReference>
<evidence type="ECO:0000256" key="4">
    <source>
        <dbReference type="ARBA" id="ARBA00022840"/>
    </source>
</evidence>
<evidence type="ECO:0000256" key="3">
    <source>
        <dbReference type="ARBA" id="ARBA00022741"/>
    </source>
</evidence>
<evidence type="ECO:0000256" key="11">
    <source>
        <dbReference type="ARBA" id="ARBA00075328"/>
    </source>
</evidence>
<evidence type="ECO:0000259" key="13">
    <source>
        <dbReference type="PROSITE" id="PS50206"/>
    </source>
</evidence>
<keyword evidence="14" id="KW-0548">Nucleotidyltransferase</keyword>
<dbReference type="GO" id="GO:0008146">
    <property type="term" value="F:sulfotransferase activity"/>
    <property type="evidence" value="ECO:0007669"/>
    <property type="project" value="TreeGrafter"/>
</dbReference>
<dbReference type="CDD" id="cd00757">
    <property type="entry name" value="ThiF_MoeB_HesA_family"/>
    <property type="match status" value="1"/>
</dbReference>
<dbReference type="SUPFAM" id="SSF69572">
    <property type="entry name" value="Activating enzymes of the ubiquitin-like proteins"/>
    <property type="match status" value="1"/>
</dbReference>
<dbReference type="AlphaFoldDB" id="A0A974SQ29"/>
<dbReference type="Gene3D" id="3.40.50.720">
    <property type="entry name" value="NAD(P)-binding Rossmann-like Domain"/>
    <property type="match status" value="1"/>
</dbReference>
<evidence type="ECO:0000256" key="7">
    <source>
        <dbReference type="ARBA" id="ARBA00063809"/>
    </source>
</evidence>
<dbReference type="PANTHER" id="PTHR10953">
    <property type="entry name" value="UBIQUITIN-ACTIVATING ENZYME E1"/>
    <property type="match status" value="1"/>
</dbReference>
<keyword evidence="3" id="KW-0547">Nucleotide-binding</keyword>
<dbReference type="SMART" id="SM00450">
    <property type="entry name" value="RHOD"/>
    <property type="match status" value="1"/>
</dbReference>
<protein>
    <recommendedName>
        <fullName evidence="9">Molybdopterin-synthase adenylyltransferase</fullName>
        <ecNumber evidence="8">2.7.7.80</ecNumber>
    </recommendedName>
    <alternativeName>
        <fullName evidence="12">MoaD protein adenylase</fullName>
    </alternativeName>
    <alternativeName>
        <fullName evidence="10">Molybdopterin-converting factor subunit 1 adenylase</fullName>
    </alternativeName>
    <alternativeName>
        <fullName evidence="11">Sulfur carrier protein MoaD adenylyltransferase</fullName>
    </alternativeName>
</protein>
<evidence type="ECO:0000313" key="15">
    <source>
        <dbReference type="Proteomes" id="UP000663444"/>
    </source>
</evidence>
<dbReference type="Gene3D" id="3.40.250.10">
    <property type="entry name" value="Rhodanese-like domain"/>
    <property type="match status" value="1"/>
</dbReference>
<dbReference type="InterPro" id="IPR001763">
    <property type="entry name" value="Rhodanese-like_dom"/>
</dbReference>
<dbReference type="CDD" id="cd00158">
    <property type="entry name" value="RHOD"/>
    <property type="match status" value="1"/>
</dbReference>
<dbReference type="SUPFAM" id="SSF52821">
    <property type="entry name" value="Rhodanese/Cell cycle control phosphatase"/>
    <property type="match status" value="1"/>
</dbReference>
<proteinExistence type="inferred from homology"/>
<comment type="similarity">
    <text evidence="1">Belongs to the HesA/MoeB/ThiF family.</text>
</comment>
<dbReference type="InterPro" id="IPR000594">
    <property type="entry name" value="ThiF_NAD_FAD-bd"/>
</dbReference>
<keyword evidence="15" id="KW-1185">Reference proteome</keyword>
<dbReference type="Proteomes" id="UP000663444">
    <property type="component" value="Chromosome"/>
</dbReference>
<dbReference type="GO" id="GO:0061605">
    <property type="term" value="F:molybdopterin-synthase adenylyltransferase activity"/>
    <property type="evidence" value="ECO:0007669"/>
    <property type="project" value="UniProtKB-EC"/>
</dbReference>
<evidence type="ECO:0000256" key="5">
    <source>
        <dbReference type="ARBA" id="ARBA00052218"/>
    </source>
</evidence>
<dbReference type="GO" id="GO:0004792">
    <property type="term" value="F:thiosulfate-cyanide sulfurtransferase activity"/>
    <property type="evidence" value="ECO:0007669"/>
    <property type="project" value="TreeGrafter"/>
</dbReference>
<dbReference type="EC" id="2.7.7.80" evidence="8"/>
<comment type="catalytic activity">
    <reaction evidence="5">
        <text>[molybdopterin-synthase sulfur-carrier protein]-C-terminal Gly-Gly + ATP + H(+) = [molybdopterin-synthase sulfur-carrier protein]-C-terminal Gly-Gly-AMP + diphosphate</text>
        <dbReference type="Rhea" id="RHEA:43616"/>
        <dbReference type="Rhea" id="RHEA-COMP:12159"/>
        <dbReference type="Rhea" id="RHEA-COMP:12202"/>
        <dbReference type="ChEBI" id="CHEBI:15378"/>
        <dbReference type="ChEBI" id="CHEBI:30616"/>
        <dbReference type="ChEBI" id="CHEBI:33019"/>
        <dbReference type="ChEBI" id="CHEBI:90618"/>
        <dbReference type="ChEBI" id="CHEBI:90778"/>
        <dbReference type="EC" id="2.7.7.80"/>
    </reaction>
</comment>
<dbReference type="Pfam" id="PF02597">
    <property type="entry name" value="ThiS"/>
    <property type="match status" value="1"/>
</dbReference>
<evidence type="ECO:0000256" key="1">
    <source>
        <dbReference type="ARBA" id="ARBA00009919"/>
    </source>
</evidence>
<keyword evidence="4" id="KW-0067">ATP-binding</keyword>
<dbReference type="GO" id="GO:0005524">
    <property type="term" value="F:ATP binding"/>
    <property type="evidence" value="ECO:0007669"/>
    <property type="project" value="UniProtKB-KW"/>
</dbReference>
<evidence type="ECO:0000256" key="12">
    <source>
        <dbReference type="ARBA" id="ARBA00078531"/>
    </source>
</evidence>
<dbReference type="InterPro" id="IPR036873">
    <property type="entry name" value="Rhodanese-like_dom_sf"/>
</dbReference>
<evidence type="ECO:0000256" key="8">
    <source>
        <dbReference type="ARBA" id="ARBA00066884"/>
    </source>
</evidence>
<comment type="subunit">
    <text evidence="7">Homodimer. Forms a stable heterotetrameric complex of 2 MoeB and 2 MoaD during adenylation of MoaD.</text>
</comment>
<dbReference type="PANTHER" id="PTHR10953:SF102">
    <property type="entry name" value="ADENYLYLTRANSFERASE AND SULFURTRANSFERASE MOCS3"/>
    <property type="match status" value="1"/>
</dbReference>
<dbReference type="FunFam" id="3.40.50.720:FF:000033">
    <property type="entry name" value="Adenylyltransferase and sulfurtransferase MOCS3"/>
    <property type="match status" value="1"/>
</dbReference>
<evidence type="ECO:0000313" key="14">
    <source>
        <dbReference type="EMBL" id="QRJ64372.1"/>
    </source>
</evidence>
<dbReference type="SUPFAM" id="SSF54285">
    <property type="entry name" value="MoaD/ThiS"/>
    <property type="match status" value="1"/>
</dbReference>
<gene>
    <name evidence="14" type="primary">moeB</name>
    <name evidence="14" type="ORF">IWH25_03195</name>
</gene>
<comment type="function">
    <text evidence="6">Catalyzes the adenylation by ATP of the carboxyl group of the C-terminal glycine of sulfur carrier protein MoaD.</text>
</comment>
<evidence type="ECO:0000256" key="6">
    <source>
        <dbReference type="ARBA" id="ARBA00055169"/>
    </source>
</evidence>
<dbReference type="InterPro" id="IPR035985">
    <property type="entry name" value="Ubiquitin-activating_enz"/>
</dbReference>
<dbReference type="InterPro" id="IPR012675">
    <property type="entry name" value="Beta-grasp_dom_sf"/>
</dbReference>
<dbReference type="GO" id="GO:0005829">
    <property type="term" value="C:cytosol"/>
    <property type="evidence" value="ECO:0007669"/>
    <property type="project" value="TreeGrafter"/>
</dbReference>
<accession>A0A974SQ29</accession>
<name>A0A974SQ29_9RHOO</name>
<dbReference type="InterPro" id="IPR016155">
    <property type="entry name" value="Mopterin_synth/thiamin_S_b"/>
</dbReference>
<dbReference type="InterPro" id="IPR045886">
    <property type="entry name" value="ThiF/MoeB/HesA"/>
</dbReference>
<dbReference type="KEGG" id="ares:IWH25_03195"/>
<dbReference type="RefSeq" id="WP_238998983.1">
    <property type="nucleotide sequence ID" value="NZ_CP064781.1"/>
</dbReference>
<evidence type="ECO:0000256" key="2">
    <source>
        <dbReference type="ARBA" id="ARBA00022679"/>
    </source>
</evidence>
<dbReference type="GO" id="GO:0008641">
    <property type="term" value="F:ubiquitin-like modifier activating enzyme activity"/>
    <property type="evidence" value="ECO:0007669"/>
    <property type="project" value="InterPro"/>
</dbReference>
<dbReference type="NCBIfam" id="NF004281">
    <property type="entry name" value="PRK05690.1"/>
    <property type="match status" value="1"/>
</dbReference>
<dbReference type="Pfam" id="PF00581">
    <property type="entry name" value="Rhodanese"/>
    <property type="match status" value="1"/>
</dbReference>
<dbReference type="PROSITE" id="PS50206">
    <property type="entry name" value="RHODANESE_3"/>
    <property type="match status" value="1"/>
</dbReference>